<protein>
    <submittedName>
        <fullName evidence="2">Uncharacterized protein</fullName>
    </submittedName>
</protein>
<evidence type="ECO:0000313" key="2">
    <source>
        <dbReference type="EMBL" id="KAK3770895.1"/>
    </source>
</evidence>
<comment type="caution">
    <text evidence="2">The sequence shown here is derived from an EMBL/GenBank/DDBJ whole genome shotgun (WGS) entry which is preliminary data.</text>
</comment>
<accession>A0AAE1DID4</accession>
<feature type="region of interest" description="Disordered" evidence="1">
    <location>
        <begin position="84"/>
        <end position="110"/>
    </location>
</feature>
<dbReference type="AlphaFoldDB" id="A0AAE1DID4"/>
<evidence type="ECO:0000256" key="1">
    <source>
        <dbReference type="SAM" id="MobiDB-lite"/>
    </source>
</evidence>
<reference evidence="2" key="1">
    <citation type="journal article" date="2023" name="G3 (Bethesda)">
        <title>A reference genome for the long-term kleptoplast-retaining sea slug Elysia crispata morphotype clarki.</title>
        <authorList>
            <person name="Eastman K.E."/>
            <person name="Pendleton A.L."/>
            <person name="Shaikh M.A."/>
            <person name="Suttiyut T."/>
            <person name="Ogas R."/>
            <person name="Tomko P."/>
            <person name="Gavelis G."/>
            <person name="Widhalm J.R."/>
            <person name="Wisecaver J.H."/>
        </authorList>
    </citation>
    <scope>NUCLEOTIDE SEQUENCE</scope>
    <source>
        <strain evidence="2">ECLA1</strain>
    </source>
</reference>
<dbReference type="EMBL" id="JAWDGP010003786">
    <property type="protein sequence ID" value="KAK3770895.1"/>
    <property type="molecule type" value="Genomic_DNA"/>
</dbReference>
<keyword evidence="3" id="KW-1185">Reference proteome</keyword>
<organism evidence="2 3">
    <name type="scientific">Elysia crispata</name>
    <name type="common">lettuce slug</name>
    <dbReference type="NCBI Taxonomy" id="231223"/>
    <lineage>
        <taxon>Eukaryota</taxon>
        <taxon>Metazoa</taxon>
        <taxon>Spiralia</taxon>
        <taxon>Lophotrochozoa</taxon>
        <taxon>Mollusca</taxon>
        <taxon>Gastropoda</taxon>
        <taxon>Heterobranchia</taxon>
        <taxon>Euthyneura</taxon>
        <taxon>Panpulmonata</taxon>
        <taxon>Sacoglossa</taxon>
        <taxon>Placobranchoidea</taxon>
        <taxon>Plakobranchidae</taxon>
        <taxon>Elysia</taxon>
    </lineage>
</organism>
<gene>
    <name evidence="2" type="ORF">RRG08_036494</name>
</gene>
<feature type="compositionally biased region" description="Basic and acidic residues" evidence="1">
    <location>
        <begin position="98"/>
        <end position="110"/>
    </location>
</feature>
<sequence length="133" mass="15291">MVERCEEALLFLNKRTRLSSFQLNSRPVSCRLDYFLWKYVRGKTLSVKTGTGSPQFNEALERVALVSLDEALELWSPGALADGHQSWFATSPPGQPKNDQEESENFREDKISNVTDWKRQWKTFNPNTDRGHG</sequence>
<name>A0AAE1DID4_9GAST</name>
<dbReference type="Proteomes" id="UP001283361">
    <property type="component" value="Unassembled WGS sequence"/>
</dbReference>
<evidence type="ECO:0000313" key="3">
    <source>
        <dbReference type="Proteomes" id="UP001283361"/>
    </source>
</evidence>
<proteinExistence type="predicted"/>